<evidence type="ECO:0000313" key="1">
    <source>
        <dbReference type="EMBL" id="DBA11663.1"/>
    </source>
</evidence>
<accession>A0AA48P7P2</accession>
<protein>
    <submittedName>
        <fullName evidence="1">ORF49</fullName>
    </submittedName>
</protein>
<organism evidence="1">
    <name type="scientific">Malaco herpesvirus 4</name>
    <dbReference type="NCBI Taxonomy" id="3031800"/>
    <lineage>
        <taxon>Viruses</taxon>
        <taxon>Duplodnaviria</taxon>
        <taxon>Heunggongvirae</taxon>
        <taxon>Peploviricota</taxon>
        <taxon>Herviviricetes</taxon>
        <taxon>Herpesvirales</taxon>
        <taxon>Malacoherpesviridae</taxon>
    </lineage>
</organism>
<dbReference type="EMBL" id="BK063078">
    <property type="protein sequence ID" value="DBA11663.1"/>
    <property type="molecule type" value="Genomic_DNA"/>
</dbReference>
<sequence>MRGVLVGVSVSSRLPSLSGVVRKNSFRLYTLRGRLNAFHTTPAPSPKLHSIFGAMDKDTEQLLVDGATRVNNCIEAARLTKEVKVVKCDTPLTTSFAPAYALYTTKGVNVFDRKNAKRQSRNSVIEQEDDPMFLERNMSLALLNRDIVLDEHLKKHGADTYNLPALSEYWENTKHACESIDLGDNICIQLSPNRSFSYFLPNIENLAKKFNASQTNTRISSIAMALDASCSRHPCCMYQTSFFPHVKKPGPVVLYGMVETLLKRTILTIVDNCGLTVFLDLLWTALGDGKHYGSVENICICCLLTDQEKNCLEFQQTNCNRMRRVTRDDVPADRSVFLPVDADHPGCNRKLFNVRRPSRVSTDKKCISDSQNVWYQNVDHLASEINIIGDDVYQIGELPFADYEVFPKKNHPGKFGVRMKHR</sequence>
<reference evidence="1" key="1">
    <citation type="journal article" date="2023" name="Front. Mar. Sci.">
        <title>Tracing the invertebrate herpesviruses in the global sequence datasets.</title>
        <authorList>
            <person name="Rosani U."/>
            <person name="Gaia M."/>
            <person name="Delmont T.O."/>
            <person name="Krupovic M."/>
        </authorList>
    </citation>
    <scope>NUCLEOTIDE SEQUENCE</scope>
    <source>
        <strain evidence="1">MalacoHV4/Med/2018 155</strain>
    </source>
</reference>
<reference evidence="1" key="2">
    <citation type="submission" date="2023-01" db="EMBL/GenBank/DDBJ databases">
        <authorList>
            <person name="Rosani U."/>
            <person name="Delmont T.O."/>
            <person name="Gaia M."/>
            <person name="Krupovic M."/>
        </authorList>
    </citation>
    <scope>NUCLEOTIDE SEQUENCE</scope>
    <source>
        <strain evidence="1">MalacoHV4/Med/2018 155</strain>
    </source>
</reference>
<proteinExistence type="predicted"/>
<name>A0AA48P7P2_9VIRU</name>